<dbReference type="PANTHER" id="PTHR13251:SF3">
    <property type="entry name" value="TRAFFICKING PROTEIN PARTICLE COMPLEX SUBUNIT 10"/>
    <property type="match status" value="1"/>
</dbReference>
<feature type="region of interest" description="Disordered" evidence="1">
    <location>
        <begin position="392"/>
        <end position="417"/>
    </location>
</feature>
<dbReference type="GO" id="GO:0034498">
    <property type="term" value="P:early endosome to Golgi transport"/>
    <property type="evidence" value="ECO:0007669"/>
    <property type="project" value="TreeGrafter"/>
</dbReference>
<dbReference type="Gramene" id="TRITD5Bv1G046150.14">
    <property type="protein sequence ID" value="TRITD5Bv1G046150.14"/>
    <property type="gene ID" value="TRITD5Bv1G046150"/>
</dbReference>
<dbReference type="PANTHER" id="PTHR13251">
    <property type="entry name" value="EPILEPSY HOLOPROSENCEPHALY CANDIDATE 1/TMEM1"/>
    <property type="match status" value="1"/>
</dbReference>
<dbReference type="AlphaFoldDB" id="A0A9R0X1Z9"/>
<dbReference type="Pfam" id="PF12584">
    <property type="entry name" value="TRAPPC10"/>
    <property type="match status" value="1"/>
</dbReference>
<dbReference type="GO" id="GO:0005829">
    <property type="term" value="C:cytosol"/>
    <property type="evidence" value="ECO:0007669"/>
    <property type="project" value="GOC"/>
</dbReference>
<protein>
    <recommendedName>
        <fullName evidence="2">TRAPPC10/Trs130 C-terminal domain-containing protein</fullName>
    </recommendedName>
</protein>
<evidence type="ECO:0000256" key="1">
    <source>
        <dbReference type="SAM" id="MobiDB-lite"/>
    </source>
</evidence>
<proteinExistence type="predicted"/>
<evidence type="ECO:0000313" key="4">
    <source>
        <dbReference type="Proteomes" id="UP000324705"/>
    </source>
</evidence>
<reference evidence="3 4" key="1">
    <citation type="submission" date="2017-09" db="EMBL/GenBank/DDBJ databases">
        <authorList>
            <consortium name="International Durum Wheat Genome Sequencing Consortium (IDWGSC)"/>
            <person name="Milanesi L."/>
        </authorList>
    </citation>
    <scope>NUCLEOTIDE SEQUENCE [LARGE SCALE GENOMIC DNA]</scope>
    <source>
        <strain evidence="4">cv. Svevo</strain>
    </source>
</reference>
<organism evidence="3 4">
    <name type="scientific">Triticum turgidum subsp. durum</name>
    <name type="common">Durum wheat</name>
    <name type="synonym">Triticum durum</name>
    <dbReference type="NCBI Taxonomy" id="4567"/>
    <lineage>
        <taxon>Eukaryota</taxon>
        <taxon>Viridiplantae</taxon>
        <taxon>Streptophyta</taxon>
        <taxon>Embryophyta</taxon>
        <taxon>Tracheophyta</taxon>
        <taxon>Spermatophyta</taxon>
        <taxon>Magnoliopsida</taxon>
        <taxon>Liliopsida</taxon>
        <taxon>Poales</taxon>
        <taxon>Poaceae</taxon>
        <taxon>BOP clade</taxon>
        <taxon>Pooideae</taxon>
        <taxon>Triticodae</taxon>
        <taxon>Triticeae</taxon>
        <taxon>Triticinae</taxon>
        <taxon>Triticum</taxon>
    </lineage>
</organism>
<feature type="region of interest" description="Disordered" evidence="1">
    <location>
        <begin position="10"/>
        <end position="38"/>
    </location>
</feature>
<feature type="compositionally biased region" description="Low complexity" evidence="1">
    <location>
        <begin position="11"/>
        <end position="22"/>
    </location>
</feature>
<feature type="compositionally biased region" description="Polar residues" evidence="1">
    <location>
        <begin position="23"/>
        <end position="36"/>
    </location>
</feature>
<gene>
    <name evidence="3" type="ORF">TRITD_5Bv1G046150</name>
</gene>
<evidence type="ECO:0000259" key="2">
    <source>
        <dbReference type="Pfam" id="PF12584"/>
    </source>
</evidence>
<feature type="domain" description="TRAPPC10/Trs130 C-terminal" evidence="2">
    <location>
        <begin position="630"/>
        <end position="709"/>
    </location>
</feature>
<evidence type="ECO:0000313" key="3">
    <source>
        <dbReference type="EMBL" id="VAI28524.1"/>
    </source>
</evidence>
<dbReference type="InterPro" id="IPR045126">
    <property type="entry name" value="TRAPPC10/Trs130"/>
</dbReference>
<sequence length="745" mass="81208">MIQLMGLGAHSKLSPNKSSSNLMTRTMSGPATSETSLPVDRPMRLSEIHVAAEHALKQTISDPDFMTSLSSPEEFESRYMELTKGAADNYHRSWWKRHGVVLDGEIAAIFFKHGNYDLAAKSYEKVCALYSAEGWEELLADVLPDLAECQKILNDEAGYLASCVKLLSLESSLFSSKELQAFQSEVVRLAHSEMRHPVPLDVSSLITFAGNPAPPLELCDGDPGTLSVAVWSGFPDDITLESLSLRLSAFSSADEGLKAIRSTDARVLVPGRNIITFDIPPQKPGSYVLGALTGQIGKLSFRSHGFSQDGPVDTDEFMSFEKPTRPVLKVRKPRALVDITPAVSSALLMNELQWIGLIVKPIDYSLKGGILHIDAGAELKIEESQMIEIESYRSDGEHSSPIDASKALSRPTDTGSVEKVPIENGKIKLPDWASDVTTLVWFPVRAIDDTIPKGTSPASPQKHSIVDGMRMIALKLEFGAFHNQIFERTIAVHFTNPFHVSTRVVDKCNDGTLLLQDVSLDLQAGFEHLGKGDGRPTSSLFPLVIAPSSKAGILFVIRLSGTKDLDELEQADSMLHIKYGISGDRATGAHSPVPVKPDDSEELLFKISLKLKRPVLDPCLAVGFLPFSTDCLRVGQLVNMKWRVERLKDLEEASLSDDEILYQVDANPQNWMVAGRKSGHISFSETQGSRIEIAVTCVPLVSGYVHPPQLGLPDVGDANISCNPAGPHLVCVLPPTLSTSYCIPA</sequence>
<accession>A0A9R0X1Z9</accession>
<dbReference type="EMBL" id="LT934120">
    <property type="protein sequence ID" value="VAI28524.1"/>
    <property type="molecule type" value="Genomic_DNA"/>
</dbReference>
<dbReference type="GO" id="GO:0006891">
    <property type="term" value="P:intra-Golgi vesicle-mediated transport"/>
    <property type="evidence" value="ECO:0007669"/>
    <property type="project" value="TreeGrafter"/>
</dbReference>
<dbReference type="GO" id="GO:1990071">
    <property type="term" value="C:TRAPPII protein complex"/>
    <property type="evidence" value="ECO:0007669"/>
    <property type="project" value="InterPro"/>
</dbReference>
<name>A0A9R0X1Z9_TRITD</name>
<dbReference type="InterPro" id="IPR022233">
    <property type="entry name" value="TRAPPC10/Trs130_C"/>
</dbReference>
<keyword evidence="4" id="KW-1185">Reference proteome</keyword>
<dbReference type="Proteomes" id="UP000324705">
    <property type="component" value="Chromosome 5B"/>
</dbReference>